<evidence type="ECO:0000313" key="3">
    <source>
        <dbReference type="Proteomes" id="UP000000238"/>
    </source>
</evidence>
<feature type="region of interest" description="Disordered" evidence="1">
    <location>
        <begin position="59"/>
        <end position="133"/>
    </location>
</feature>
<accession>Q2SFN6</accession>
<sequence>MPMHKKHWLKCSHCGENVTRDSFAIARHFKMRHNINLSEGEAYRLGSSKPVILMDQNIKLRPAENVSHHDKPRKKRRSRGRSMASKKPKLSNPPKNYIQKRKQKIEATHKISGYNRKKVKLVQGGSPGLGKNA</sequence>
<dbReference type="Proteomes" id="UP000000238">
    <property type="component" value="Chromosome"/>
</dbReference>
<organism evidence="2 3">
    <name type="scientific">Hahella chejuensis (strain KCTC 2396)</name>
    <dbReference type="NCBI Taxonomy" id="349521"/>
    <lineage>
        <taxon>Bacteria</taxon>
        <taxon>Pseudomonadati</taxon>
        <taxon>Pseudomonadota</taxon>
        <taxon>Gammaproteobacteria</taxon>
        <taxon>Oceanospirillales</taxon>
        <taxon>Hahellaceae</taxon>
        <taxon>Hahella</taxon>
    </lineage>
</organism>
<evidence type="ECO:0000256" key="1">
    <source>
        <dbReference type="SAM" id="MobiDB-lite"/>
    </source>
</evidence>
<name>Q2SFN6_HAHCH</name>
<reference evidence="2 3" key="1">
    <citation type="journal article" date="2005" name="Nucleic Acids Res.">
        <title>Genomic blueprint of Hahella chejuensis, a marine microbe producing an algicidal agent.</title>
        <authorList>
            <person name="Jeong H."/>
            <person name="Yim J.H."/>
            <person name="Lee C."/>
            <person name="Choi S.-H."/>
            <person name="Park Y.K."/>
            <person name="Yoon S.H."/>
            <person name="Hur C.-G."/>
            <person name="Kang H.-Y."/>
            <person name="Kim D."/>
            <person name="Lee H.H."/>
            <person name="Park K.H."/>
            <person name="Park S.-H."/>
            <person name="Park H.-S."/>
            <person name="Lee H.K."/>
            <person name="Oh T.K."/>
            <person name="Kim J.F."/>
        </authorList>
    </citation>
    <scope>NUCLEOTIDE SEQUENCE [LARGE SCALE GENOMIC DNA]</scope>
    <source>
        <strain evidence="2 3">KCTC 2396</strain>
    </source>
</reference>
<proteinExistence type="predicted"/>
<dbReference type="RefSeq" id="WP_011397605.1">
    <property type="nucleotide sequence ID" value="NC_007645.1"/>
</dbReference>
<evidence type="ECO:0000313" key="2">
    <source>
        <dbReference type="EMBL" id="ABC30538.1"/>
    </source>
</evidence>
<keyword evidence="3" id="KW-1185">Reference proteome</keyword>
<feature type="compositionally biased region" description="Basic residues" evidence="1">
    <location>
        <begin position="70"/>
        <end position="89"/>
    </location>
</feature>
<gene>
    <name evidence="2" type="ordered locus">HCH_03807</name>
</gene>
<dbReference type="HOGENOM" id="CLU_1903770_0_0_6"/>
<protein>
    <submittedName>
        <fullName evidence="2">Uncharacterized protein</fullName>
    </submittedName>
</protein>
<dbReference type="AlphaFoldDB" id="Q2SFN6"/>
<dbReference type="EMBL" id="CP000155">
    <property type="protein sequence ID" value="ABC30538.1"/>
    <property type="molecule type" value="Genomic_DNA"/>
</dbReference>
<dbReference type="KEGG" id="hch:HCH_03807"/>